<proteinExistence type="predicted"/>
<protein>
    <submittedName>
        <fullName evidence="2">Uncharacterized protein</fullName>
    </submittedName>
</protein>
<name>A0ABR8ABB9_9CYAN</name>
<sequence>MNSPPGARIISLSTILLLSITSLASAETPRNRDSSVLPYLLDNPNDSSLVRVRCLPSNRVERTRRIMRDSLLRPNQSDNQTVTIDIEGNCQNLRIRVHDDNQFSDFPDYNPDLEDSWLTRKGSGWYWFLRRPQNQPQHERE</sequence>
<comment type="caution">
    <text evidence="2">The sequence shown here is derived from an EMBL/GenBank/DDBJ whole genome shotgun (WGS) entry which is preliminary data.</text>
</comment>
<evidence type="ECO:0000256" key="1">
    <source>
        <dbReference type="SAM" id="SignalP"/>
    </source>
</evidence>
<evidence type="ECO:0000313" key="2">
    <source>
        <dbReference type="EMBL" id="MBD2196331.1"/>
    </source>
</evidence>
<organism evidence="2 3">
    <name type="scientific">Calothrix parietina FACHB-288</name>
    <dbReference type="NCBI Taxonomy" id="2692896"/>
    <lineage>
        <taxon>Bacteria</taxon>
        <taxon>Bacillati</taxon>
        <taxon>Cyanobacteriota</taxon>
        <taxon>Cyanophyceae</taxon>
        <taxon>Nostocales</taxon>
        <taxon>Calotrichaceae</taxon>
        <taxon>Calothrix</taxon>
    </lineage>
</organism>
<feature type="signal peptide" evidence="1">
    <location>
        <begin position="1"/>
        <end position="26"/>
    </location>
</feature>
<keyword evidence="1" id="KW-0732">Signal</keyword>
<evidence type="ECO:0000313" key="3">
    <source>
        <dbReference type="Proteomes" id="UP000658514"/>
    </source>
</evidence>
<dbReference type="RefSeq" id="WP_190542392.1">
    <property type="nucleotide sequence ID" value="NZ_CAWPNO010000048.1"/>
</dbReference>
<accession>A0ABR8ABB9</accession>
<dbReference type="Proteomes" id="UP000658514">
    <property type="component" value="Unassembled WGS sequence"/>
</dbReference>
<reference evidence="2 3" key="1">
    <citation type="journal article" date="2020" name="ISME J.">
        <title>Comparative genomics reveals insights into cyanobacterial evolution and habitat adaptation.</title>
        <authorList>
            <person name="Chen M.Y."/>
            <person name="Teng W.K."/>
            <person name="Zhao L."/>
            <person name="Hu C.X."/>
            <person name="Zhou Y.K."/>
            <person name="Han B.P."/>
            <person name="Song L.R."/>
            <person name="Shu W.S."/>
        </authorList>
    </citation>
    <scope>NUCLEOTIDE SEQUENCE [LARGE SCALE GENOMIC DNA]</scope>
    <source>
        <strain evidence="2 3">FACHB-288</strain>
    </source>
</reference>
<gene>
    <name evidence="2" type="ORF">H6G24_12605</name>
</gene>
<keyword evidence="3" id="KW-1185">Reference proteome</keyword>
<feature type="chain" id="PRO_5045597296" evidence="1">
    <location>
        <begin position="27"/>
        <end position="141"/>
    </location>
</feature>
<dbReference type="EMBL" id="JACJQH010000017">
    <property type="protein sequence ID" value="MBD2196331.1"/>
    <property type="molecule type" value="Genomic_DNA"/>
</dbReference>